<dbReference type="SUPFAM" id="SSF48452">
    <property type="entry name" value="TPR-like"/>
    <property type="match status" value="3"/>
</dbReference>
<proteinExistence type="predicted"/>
<dbReference type="Proteomes" id="UP000757435">
    <property type="component" value="Unassembled WGS sequence"/>
</dbReference>
<organism evidence="2 3">
    <name type="scientific">Drouetiella hepatica Uher 2000/2452</name>
    <dbReference type="NCBI Taxonomy" id="904376"/>
    <lineage>
        <taxon>Bacteria</taxon>
        <taxon>Bacillati</taxon>
        <taxon>Cyanobacteriota</taxon>
        <taxon>Cyanophyceae</taxon>
        <taxon>Oculatellales</taxon>
        <taxon>Oculatellaceae</taxon>
        <taxon>Drouetiella</taxon>
    </lineage>
</organism>
<sequence length="911" mass="101576">MNHTHRSLIQFLAIAVLAVVLCIVISPAIARIASSRPLVQPFTGNAGMESAAQEGEYLKQLERVTPPNYPVSILAQAPSFNGEMLVQQGKDRFEERQFAEAAALLLRAVQAYELENNRLGQAIASGNLALTYQRLGQWDAAEQAIADSLRQLNQGESADSANRLSVLAQVLETQGQLQFARRQTEQAWQTWEQAGQLYQQLKDISGVLRSRINQSQALQSEGRYQRAIGTLMALMDILRQQPDDLTKALGLQSLGDAMRVAGGLKDSAQVLQQSLAIAQALKLPDTVASVQLSLGNMARTQQDSAAALAFYRQVDQFPVSINLRTQSRLNQLSLLIDNQQWDEATALSVGIQPQLENLSPGGFSIDARINFAYSLIRLKQSVPNLRISDRDVGEILAQANAEANRLGDPLAESYALGALGYLYETDRQWKTAQDLTAQALQRSQMLNQPEGAYRWQWQMGRLFRAQGLETKAVEAYDTAIQTLRSLRRDVVTSNISFQLSFRQQAEEPLYRELIDLLLQSGTPSQKNLEKARQVITSLQVTQLENFLQEPCADATPKQLEDLLDQQAPTTALFYPMILPDRLEVIYKLPQENKLRYYRTLVPTAKLRQTIQQLQLDLEEEYTFAAVKTEALQLYKWILQPARAVLEQKGIKTLVFSLDSLLRGVPMAALYDGKQYLMENYALALAPDLSLPNPQTLQSKQLKVLAVGLTNPPQGKDAQGEDFGVNFSQLKNVKQELDEIAATGILTTTLQDQAFTRERFNTVINRANYPIVHLATHGQFSSDPEAAFLLTSDGDIAINDLDSLFRIRSQIRADTIELLVLSACETAIGDELAALGIAGAAYRAGARSAIASLWTLDDAFSVEFTRQLYHHLMQPNTTKAEALQQAQQFLLKNPQYEHPRYWATYVLIGNWL</sequence>
<dbReference type="Gene3D" id="1.25.40.10">
    <property type="entry name" value="Tetratricopeptide repeat domain"/>
    <property type="match status" value="2"/>
</dbReference>
<dbReference type="InterPro" id="IPR011990">
    <property type="entry name" value="TPR-like_helical_dom_sf"/>
</dbReference>
<reference evidence="2" key="1">
    <citation type="submission" date="2021-05" db="EMBL/GenBank/DDBJ databases">
        <authorList>
            <person name="Pietrasiak N."/>
            <person name="Ward R."/>
            <person name="Stajich J.E."/>
            <person name="Kurbessoian T."/>
        </authorList>
    </citation>
    <scope>NUCLEOTIDE SEQUENCE</scope>
    <source>
        <strain evidence="2">UHER 2000/2452</strain>
    </source>
</reference>
<name>A0A951QIX8_9CYAN</name>
<dbReference type="PANTHER" id="PTHR10098">
    <property type="entry name" value="RAPSYN-RELATED"/>
    <property type="match status" value="1"/>
</dbReference>
<reference evidence="2" key="2">
    <citation type="journal article" date="2022" name="Microbiol. Resour. Announc.">
        <title>Metagenome Sequencing to Explore Phylogenomics of Terrestrial Cyanobacteria.</title>
        <authorList>
            <person name="Ward R.D."/>
            <person name="Stajich J.E."/>
            <person name="Johansen J.R."/>
            <person name="Huntemann M."/>
            <person name="Clum A."/>
            <person name="Foster B."/>
            <person name="Foster B."/>
            <person name="Roux S."/>
            <person name="Palaniappan K."/>
            <person name="Varghese N."/>
            <person name="Mukherjee S."/>
            <person name="Reddy T.B.K."/>
            <person name="Daum C."/>
            <person name="Copeland A."/>
            <person name="Chen I.A."/>
            <person name="Ivanova N.N."/>
            <person name="Kyrpides N.C."/>
            <person name="Shapiro N."/>
            <person name="Eloe-Fadrosh E.A."/>
            <person name="Pietrasiak N."/>
        </authorList>
    </citation>
    <scope>NUCLEOTIDE SEQUENCE</scope>
    <source>
        <strain evidence="2">UHER 2000/2452</strain>
    </source>
</reference>
<dbReference type="AlphaFoldDB" id="A0A951QIX8"/>
<dbReference type="Pfam" id="PF12770">
    <property type="entry name" value="CHAT"/>
    <property type="match status" value="1"/>
</dbReference>
<dbReference type="EMBL" id="JAHHHD010000056">
    <property type="protein sequence ID" value="MBW4662088.1"/>
    <property type="molecule type" value="Genomic_DNA"/>
</dbReference>
<evidence type="ECO:0000313" key="2">
    <source>
        <dbReference type="EMBL" id="MBW4662088.1"/>
    </source>
</evidence>
<comment type="caution">
    <text evidence="2">The sequence shown here is derived from an EMBL/GenBank/DDBJ whole genome shotgun (WGS) entry which is preliminary data.</text>
</comment>
<feature type="domain" description="CHAT" evidence="1">
    <location>
        <begin position="630"/>
        <end position="909"/>
    </location>
</feature>
<dbReference type="InterPro" id="IPR024983">
    <property type="entry name" value="CHAT_dom"/>
</dbReference>
<evidence type="ECO:0000313" key="3">
    <source>
        <dbReference type="Proteomes" id="UP000757435"/>
    </source>
</evidence>
<evidence type="ECO:0000259" key="1">
    <source>
        <dbReference type="Pfam" id="PF12770"/>
    </source>
</evidence>
<gene>
    <name evidence="2" type="ORF">KME15_25820</name>
</gene>
<protein>
    <submittedName>
        <fullName evidence="2">CHAT domain-containing protein</fullName>
    </submittedName>
</protein>
<accession>A0A951QIX8</accession>